<dbReference type="SUPFAM" id="SSF48150">
    <property type="entry name" value="DNA-glycosylase"/>
    <property type="match status" value="1"/>
</dbReference>
<evidence type="ECO:0000256" key="3">
    <source>
        <dbReference type="ARBA" id="ARBA00023004"/>
    </source>
</evidence>
<dbReference type="PANTHER" id="PTHR10359:SF19">
    <property type="entry name" value="DNA REPAIR GLYCOSYLASE MJ1434-RELATED"/>
    <property type="match status" value="1"/>
</dbReference>
<evidence type="ECO:0000256" key="1">
    <source>
        <dbReference type="ARBA" id="ARBA00022485"/>
    </source>
</evidence>
<dbReference type="InterPro" id="IPR023170">
    <property type="entry name" value="HhH_base_excis_C"/>
</dbReference>
<protein>
    <submittedName>
        <fullName evidence="6">Endonuclease III</fullName>
        <ecNumber evidence="6">4.2.99.18</ecNumber>
    </submittedName>
</protein>
<organism evidence="6 7">
    <name type="scientific">Campylobacter suis</name>
    <dbReference type="NCBI Taxonomy" id="2790657"/>
    <lineage>
        <taxon>Bacteria</taxon>
        <taxon>Pseudomonadati</taxon>
        <taxon>Campylobacterota</taxon>
        <taxon>Epsilonproteobacteria</taxon>
        <taxon>Campylobacterales</taxon>
        <taxon>Campylobacteraceae</taxon>
        <taxon>Campylobacter</taxon>
    </lineage>
</organism>
<dbReference type="GO" id="GO:0140078">
    <property type="term" value="F:class I DNA-(apurinic or apyrimidinic site) endonuclease activity"/>
    <property type="evidence" value="ECO:0007669"/>
    <property type="project" value="UniProtKB-EC"/>
</dbReference>
<gene>
    <name evidence="6" type="primary">nth_2</name>
    <name evidence="6" type="ORF">LMG8286_00898</name>
</gene>
<evidence type="ECO:0000256" key="2">
    <source>
        <dbReference type="ARBA" id="ARBA00022723"/>
    </source>
</evidence>
<dbReference type="EC" id="4.2.99.18" evidence="6"/>
<keyword evidence="6" id="KW-0255">Endonuclease</keyword>
<dbReference type="Pfam" id="PF00730">
    <property type="entry name" value="HhH-GPD"/>
    <property type="match status" value="1"/>
</dbReference>
<keyword evidence="6" id="KW-0456">Lyase</keyword>
<dbReference type="Gene3D" id="1.10.1670.10">
    <property type="entry name" value="Helix-hairpin-Helix base-excision DNA repair enzymes (C-terminal)"/>
    <property type="match status" value="1"/>
</dbReference>
<sequence length="223" mass="25195">MNSTHLFSSLCQDFDGEKSLLVWPGEGSFEVVVGAILVQNTAWKNVEKALQNLRIKEALNLETILKMSSEELALAIKPSGFYNTKAKRLHTLCRAIKLEFGSFENFKTSVSREWLLGIKGVGAETCDAILAYACGHAVMVVDTYVLRILNHLGYEFESYDEAQEWLMDIDVVKISELIGNTNEAEIFKIYHALVLEFCKKHFKGKLLIKGKLLSDAGRERLRF</sequence>
<keyword evidence="6" id="KW-0540">Nuclease</keyword>
<evidence type="ECO:0000313" key="7">
    <source>
        <dbReference type="Proteomes" id="UP000789359"/>
    </source>
</evidence>
<dbReference type="RefSeq" id="WP_230056642.1">
    <property type="nucleotide sequence ID" value="NZ_CAJHOE010000001.1"/>
</dbReference>
<feature type="domain" description="HhH-GPD" evidence="5">
    <location>
        <begin position="37"/>
        <end position="200"/>
    </location>
</feature>
<dbReference type="Proteomes" id="UP000789359">
    <property type="component" value="Unassembled WGS sequence"/>
</dbReference>
<dbReference type="InterPro" id="IPR011257">
    <property type="entry name" value="DNA_glycosylase"/>
</dbReference>
<keyword evidence="6" id="KW-0378">Hydrolase</keyword>
<dbReference type="CDD" id="cd00056">
    <property type="entry name" value="ENDO3c"/>
    <property type="match status" value="1"/>
</dbReference>
<keyword evidence="1" id="KW-0004">4Fe-4S</keyword>
<dbReference type="PANTHER" id="PTHR10359">
    <property type="entry name" value="A/G-SPECIFIC ADENINE GLYCOSYLASE/ENDONUCLEASE III"/>
    <property type="match status" value="1"/>
</dbReference>
<reference evidence="6 7" key="1">
    <citation type="submission" date="2020-11" db="EMBL/GenBank/DDBJ databases">
        <authorList>
            <person name="Peeters C."/>
        </authorList>
    </citation>
    <scope>NUCLEOTIDE SEQUENCE [LARGE SCALE GENOMIC DNA]</scope>
    <source>
        <strain evidence="6 7">LMG 8286</strain>
    </source>
</reference>
<dbReference type="Gene3D" id="1.10.340.30">
    <property type="entry name" value="Hypothetical protein, domain 2"/>
    <property type="match status" value="1"/>
</dbReference>
<keyword evidence="2" id="KW-0479">Metal-binding</keyword>
<keyword evidence="4" id="KW-0411">Iron-sulfur</keyword>
<keyword evidence="3" id="KW-0408">Iron</keyword>
<accession>A0ABN7K8L9</accession>
<dbReference type="PIRSF" id="PIRSF001435">
    <property type="entry name" value="Nth"/>
    <property type="match status" value="1"/>
</dbReference>
<dbReference type="EMBL" id="CAJHOE010000001">
    <property type="protein sequence ID" value="CAD7287260.1"/>
    <property type="molecule type" value="Genomic_DNA"/>
</dbReference>
<dbReference type="InterPro" id="IPR003265">
    <property type="entry name" value="HhH-GPD_domain"/>
</dbReference>
<name>A0ABN7K8L9_9BACT</name>
<keyword evidence="7" id="KW-1185">Reference proteome</keyword>
<comment type="caution">
    <text evidence="6">The sequence shown here is derived from an EMBL/GenBank/DDBJ whole genome shotgun (WGS) entry which is preliminary data.</text>
</comment>
<evidence type="ECO:0000313" key="6">
    <source>
        <dbReference type="EMBL" id="CAD7287260.1"/>
    </source>
</evidence>
<evidence type="ECO:0000256" key="4">
    <source>
        <dbReference type="ARBA" id="ARBA00023014"/>
    </source>
</evidence>
<proteinExistence type="predicted"/>
<evidence type="ECO:0000259" key="5">
    <source>
        <dbReference type="SMART" id="SM00478"/>
    </source>
</evidence>
<dbReference type="SMART" id="SM00478">
    <property type="entry name" value="ENDO3c"/>
    <property type="match status" value="1"/>
</dbReference>